<organism evidence="2 3">
    <name type="scientific">Colocasia esculenta</name>
    <name type="common">Wild taro</name>
    <name type="synonym">Arum esculentum</name>
    <dbReference type="NCBI Taxonomy" id="4460"/>
    <lineage>
        <taxon>Eukaryota</taxon>
        <taxon>Viridiplantae</taxon>
        <taxon>Streptophyta</taxon>
        <taxon>Embryophyta</taxon>
        <taxon>Tracheophyta</taxon>
        <taxon>Spermatophyta</taxon>
        <taxon>Magnoliopsida</taxon>
        <taxon>Liliopsida</taxon>
        <taxon>Araceae</taxon>
        <taxon>Aroideae</taxon>
        <taxon>Colocasieae</taxon>
        <taxon>Colocasia</taxon>
    </lineage>
</organism>
<reference evidence="2" key="1">
    <citation type="submission" date="2017-07" db="EMBL/GenBank/DDBJ databases">
        <title>Taro Niue Genome Assembly and Annotation.</title>
        <authorList>
            <person name="Atibalentja N."/>
            <person name="Keating K."/>
            <person name="Fields C.J."/>
        </authorList>
    </citation>
    <scope>NUCLEOTIDE SEQUENCE</scope>
    <source>
        <strain evidence="2">Niue_2</strain>
        <tissue evidence="2">Leaf</tissue>
    </source>
</reference>
<dbReference type="EMBL" id="NMUH01006106">
    <property type="protein sequence ID" value="MQM14483.1"/>
    <property type="molecule type" value="Genomic_DNA"/>
</dbReference>
<evidence type="ECO:0000313" key="3">
    <source>
        <dbReference type="Proteomes" id="UP000652761"/>
    </source>
</evidence>
<accession>A0A843WSV4</accession>
<evidence type="ECO:0000313" key="2">
    <source>
        <dbReference type="EMBL" id="MQM14483.1"/>
    </source>
</evidence>
<gene>
    <name evidence="2" type="ORF">Taro_047409</name>
</gene>
<proteinExistence type="predicted"/>
<evidence type="ECO:0000256" key="1">
    <source>
        <dbReference type="SAM" id="MobiDB-lite"/>
    </source>
</evidence>
<feature type="region of interest" description="Disordered" evidence="1">
    <location>
        <begin position="155"/>
        <end position="208"/>
    </location>
</feature>
<protein>
    <submittedName>
        <fullName evidence="2">Uncharacterized protein</fullName>
    </submittedName>
</protein>
<sequence>MESDYGMVPTMEYHLCMLREAKAFSNNTSFQPDVVVWKTLLNGNLEIRQRAAEVILRLNLFNSVAHACTAHRGSSWPIKTLLMTTTPLVWRHMSSRVAEELQATEGHPGVVPGHSLPCSGWKPSSEQILSSDVLSPARSRPSPLSSRLILSRRPPVRQCLPEGSPDSPLPPYDGCNGYVTHDPRSDSGLTACPFTGVTGAQPTRPFRA</sequence>
<keyword evidence="3" id="KW-1185">Reference proteome</keyword>
<name>A0A843WSV4_COLES</name>
<dbReference type="Proteomes" id="UP000652761">
    <property type="component" value="Unassembled WGS sequence"/>
</dbReference>
<comment type="caution">
    <text evidence="2">The sequence shown here is derived from an EMBL/GenBank/DDBJ whole genome shotgun (WGS) entry which is preliminary data.</text>
</comment>
<dbReference type="AlphaFoldDB" id="A0A843WSV4"/>